<name>A0AAD6C250_9EURO</name>
<proteinExistence type="predicted"/>
<feature type="region of interest" description="Disordered" evidence="1">
    <location>
        <begin position="1"/>
        <end position="26"/>
    </location>
</feature>
<dbReference type="EMBL" id="JAPVEA010000008">
    <property type="protein sequence ID" value="KAJ5439734.1"/>
    <property type="molecule type" value="Genomic_DNA"/>
</dbReference>
<sequence>MSSGTGKSSRPLIGSGRDTHSSEQEPRKWEDFIALGARRQQWIDDPCTPCTIQSSQLTMQSLHDRGWYISKRAPEAVYWLDFAELQALGLPCDLVNPIMNFNVHRYAGETWGVEGADWEGFTGPGIIVISNITRTPNSPSPPMSEVTKAIYERTFDIDSLRYVIMKNVMNEQTVRLIKDLLYTPERSVPWPGKSGQRDTWEGNTPPYQALLGTRLAS</sequence>
<feature type="compositionally biased region" description="Basic and acidic residues" evidence="1">
    <location>
        <begin position="17"/>
        <end position="26"/>
    </location>
</feature>
<evidence type="ECO:0000256" key="1">
    <source>
        <dbReference type="SAM" id="MobiDB-lite"/>
    </source>
</evidence>
<dbReference type="Proteomes" id="UP001213681">
    <property type="component" value="Unassembled WGS sequence"/>
</dbReference>
<accession>A0AAD6C250</accession>
<reference evidence="2" key="2">
    <citation type="journal article" date="2023" name="IMA Fungus">
        <title>Comparative genomic study of the Penicillium genus elucidates a diverse pangenome and 15 lateral gene transfer events.</title>
        <authorList>
            <person name="Petersen C."/>
            <person name="Sorensen T."/>
            <person name="Nielsen M.R."/>
            <person name="Sondergaard T.E."/>
            <person name="Sorensen J.L."/>
            <person name="Fitzpatrick D.A."/>
            <person name="Frisvad J.C."/>
            <person name="Nielsen K.L."/>
        </authorList>
    </citation>
    <scope>NUCLEOTIDE SEQUENCE</scope>
    <source>
        <strain evidence="2">IBT 16125</strain>
    </source>
</reference>
<dbReference type="RefSeq" id="XP_056762963.1">
    <property type="nucleotide sequence ID" value="XM_056914114.1"/>
</dbReference>
<evidence type="ECO:0000313" key="2">
    <source>
        <dbReference type="EMBL" id="KAJ5439734.1"/>
    </source>
</evidence>
<comment type="caution">
    <text evidence="2">The sequence shown here is derived from an EMBL/GenBank/DDBJ whole genome shotgun (WGS) entry which is preliminary data.</text>
</comment>
<keyword evidence="3" id="KW-1185">Reference proteome</keyword>
<reference evidence="2" key="1">
    <citation type="submission" date="2022-12" db="EMBL/GenBank/DDBJ databases">
        <authorList>
            <person name="Petersen C."/>
        </authorList>
    </citation>
    <scope>NUCLEOTIDE SEQUENCE</scope>
    <source>
        <strain evidence="2">IBT 16125</strain>
    </source>
</reference>
<dbReference type="AlphaFoldDB" id="A0AAD6C250"/>
<dbReference type="GeneID" id="81604357"/>
<gene>
    <name evidence="2" type="ORF">N7458_010732</name>
</gene>
<evidence type="ECO:0000313" key="3">
    <source>
        <dbReference type="Proteomes" id="UP001213681"/>
    </source>
</evidence>
<organism evidence="2 3">
    <name type="scientific">Penicillium daleae</name>
    <dbReference type="NCBI Taxonomy" id="63821"/>
    <lineage>
        <taxon>Eukaryota</taxon>
        <taxon>Fungi</taxon>
        <taxon>Dikarya</taxon>
        <taxon>Ascomycota</taxon>
        <taxon>Pezizomycotina</taxon>
        <taxon>Eurotiomycetes</taxon>
        <taxon>Eurotiomycetidae</taxon>
        <taxon>Eurotiales</taxon>
        <taxon>Aspergillaceae</taxon>
        <taxon>Penicillium</taxon>
    </lineage>
</organism>
<protein>
    <submittedName>
        <fullName evidence="2">Uncharacterized protein</fullName>
    </submittedName>
</protein>